<sequence>MQSAWVKVNSSLSISFRDIDTWHIRNALEQLQQTTSSHAHVRTTMKSIRLNQEQRPTSGNSSCKFEDKDVYSLEPKEGGNLIGGEVTLVSPQSHLTIIETRGSSFSKVRVCLANKFDTAEVTENAEAGPSTDDESREAKKLN</sequence>
<evidence type="ECO:0000313" key="3">
    <source>
        <dbReference type="Proteomes" id="UP001630127"/>
    </source>
</evidence>
<dbReference type="EMBL" id="JBJUIK010000004">
    <property type="protein sequence ID" value="KAL3530012.1"/>
    <property type="molecule type" value="Genomic_DNA"/>
</dbReference>
<name>A0ABD3AHD8_9GENT</name>
<keyword evidence="3" id="KW-1185">Reference proteome</keyword>
<dbReference type="Proteomes" id="UP001630127">
    <property type="component" value="Unassembled WGS sequence"/>
</dbReference>
<gene>
    <name evidence="2" type="ORF">ACH5RR_009334</name>
</gene>
<organism evidence="2 3">
    <name type="scientific">Cinchona calisaya</name>
    <dbReference type="NCBI Taxonomy" id="153742"/>
    <lineage>
        <taxon>Eukaryota</taxon>
        <taxon>Viridiplantae</taxon>
        <taxon>Streptophyta</taxon>
        <taxon>Embryophyta</taxon>
        <taxon>Tracheophyta</taxon>
        <taxon>Spermatophyta</taxon>
        <taxon>Magnoliopsida</taxon>
        <taxon>eudicotyledons</taxon>
        <taxon>Gunneridae</taxon>
        <taxon>Pentapetalae</taxon>
        <taxon>asterids</taxon>
        <taxon>lamiids</taxon>
        <taxon>Gentianales</taxon>
        <taxon>Rubiaceae</taxon>
        <taxon>Cinchonoideae</taxon>
        <taxon>Cinchoneae</taxon>
        <taxon>Cinchona</taxon>
    </lineage>
</organism>
<comment type="caution">
    <text evidence="2">The sequence shown here is derived from an EMBL/GenBank/DDBJ whole genome shotgun (WGS) entry which is preliminary data.</text>
</comment>
<reference evidence="2 3" key="1">
    <citation type="submission" date="2024-11" db="EMBL/GenBank/DDBJ databases">
        <title>A near-complete genome assembly of Cinchona calisaya.</title>
        <authorList>
            <person name="Lian D.C."/>
            <person name="Zhao X.W."/>
            <person name="Wei L."/>
        </authorList>
    </citation>
    <scope>NUCLEOTIDE SEQUENCE [LARGE SCALE GENOMIC DNA]</scope>
    <source>
        <tissue evidence="2">Nenye</tissue>
    </source>
</reference>
<evidence type="ECO:0000256" key="1">
    <source>
        <dbReference type="SAM" id="MobiDB-lite"/>
    </source>
</evidence>
<protein>
    <submittedName>
        <fullName evidence="2">Uncharacterized protein</fullName>
    </submittedName>
</protein>
<evidence type="ECO:0000313" key="2">
    <source>
        <dbReference type="EMBL" id="KAL3530012.1"/>
    </source>
</evidence>
<feature type="region of interest" description="Disordered" evidence="1">
    <location>
        <begin position="122"/>
        <end position="142"/>
    </location>
</feature>
<proteinExistence type="predicted"/>
<dbReference type="AlphaFoldDB" id="A0ABD3AHD8"/>
<accession>A0ABD3AHD8</accession>